<evidence type="ECO:0000313" key="3">
    <source>
        <dbReference type="Proteomes" id="UP001524502"/>
    </source>
</evidence>
<dbReference type="Proteomes" id="UP001524502">
    <property type="component" value="Unassembled WGS sequence"/>
</dbReference>
<evidence type="ECO:0000256" key="1">
    <source>
        <dbReference type="SAM" id="Phobius"/>
    </source>
</evidence>
<sequence>MLKQIHFIWDRAAIKKELEAHIEDAAWELRAQGVEAEKAQQQAVAAMGNAEEIGKALNRQHHFWLGWLWLISTAVTAVLIFVCIGFSLGGINQLVSAADSAEKEVKAEYSQQNISCVTQKIDKTIDADGYQVTIEKLIRGTGKDQSGCLIVSVKKDLFGGEFFDISGLKATAGKEEFSQSLGEQNSSMRVIWQRQGFNYRRIGLSLNPIPRDAESMHLSFDRYGRSWDVDIPLKEGGDA</sequence>
<keyword evidence="3" id="KW-1185">Reference proteome</keyword>
<comment type="caution">
    <text evidence="2">The sequence shown here is derived from an EMBL/GenBank/DDBJ whole genome shotgun (WGS) entry which is preliminary data.</text>
</comment>
<proteinExistence type="predicted"/>
<name>A0ABT1RMS7_9FIRM</name>
<evidence type="ECO:0000313" key="2">
    <source>
        <dbReference type="EMBL" id="MCQ4636483.1"/>
    </source>
</evidence>
<dbReference type="NCBIfam" id="NF038403">
    <property type="entry name" value="perm_prefix_1"/>
    <property type="match status" value="1"/>
</dbReference>
<reference evidence="2 3" key="1">
    <citation type="submission" date="2022-06" db="EMBL/GenBank/DDBJ databases">
        <title>Isolation of gut microbiota from human fecal samples.</title>
        <authorList>
            <person name="Pamer E.G."/>
            <person name="Barat B."/>
            <person name="Waligurski E."/>
            <person name="Medina S."/>
            <person name="Paddock L."/>
            <person name="Mostad J."/>
        </authorList>
    </citation>
    <scope>NUCLEOTIDE SEQUENCE [LARGE SCALE GENOMIC DNA]</scope>
    <source>
        <strain evidence="2 3">SL.3.17</strain>
    </source>
</reference>
<protein>
    <submittedName>
        <fullName evidence="2">Permease prefix domain 1-containing protein</fullName>
    </submittedName>
</protein>
<dbReference type="InterPro" id="IPR047928">
    <property type="entry name" value="Perm_prefix_1"/>
</dbReference>
<keyword evidence="1" id="KW-1133">Transmembrane helix</keyword>
<organism evidence="2 3">
    <name type="scientific">Anaerovorax odorimutans</name>
    <dbReference type="NCBI Taxonomy" id="109327"/>
    <lineage>
        <taxon>Bacteria</taxon>
        <taxon>Bacillati</taxon>
        <taxon>Bacillota</taxon>
        <taxon>Clostridia</taxon>
        <taxon>Peptostreptococcales</taxon>
        <taxon>Anaerovoracaceae</taxon>
        <taxon>Anaerovorax</taxon>
    </lineage>
</organism>
<keyword evidence="1" id="KW-0812">Transmembrane</keyword>
<gene>
    <name evidence="2" type="ORF">NE619_07060</name>
</gene>
<dbReference type="EMBL" id="JANFXK010000006">
    <property type="protein sequence ID" value="MCQ4636483.1"/>
    <property type="molecule type" value="Genomic_DNA"/>
</dbReference>
<accession>A0ABT1RMS7</accession>
<feature type="transmembrane region" description="Helical" evidence="1">
    <location>
        <begin position="64"/>
        <end position="88"/>
    </location>
</feature>
<keyword evidence="1" id="KW-0472">Membrane</keyword>